<feature type="compositionally biased region" description="Low complexity" evidence="3">
    <location>
        <begin position="263"/>
        <end position="284"/>
    </location>
</feature>
<dbReference type="Proteomes" id="UP001604277">
    <property type="component" value="Unassembled WGS sequence"/>
</dbReference>
<evidence type="ECO:0000256" key="3">
    <source>
        <dbReference type="SAM" id="MobiDB-lite"/>
    </source>
</evidence>
<comment type="caution">
    <text evidence="5">The sequence shown here is derived from an EMBL/GenBank/DDBJ whole genome shotgun (WGS) entry which is preliminary data.</text>
</comment>
<organism evidence="5 6">
    <name type="scientific">Forsythia ovata</name>
    <dbReference type="NCBI Taxonomy" id="205694"/>
    <lineage>
        <taxon>Eukaryota</taxon>
        <taxon>Viridiplantae</taxon>
        <taxon>Streptophyta</taxon>
        <taxon>Embryophyta</taxon>
        <taxon>Tracheophyta</taxon>
        <taxon>Spermatophyta</taxon>
        <taxon>Magnoliopsida</taxon>
        <taxon>eudicotyledons</taxon>
        <taxon>Gunneridae</taxon>
        <taxon>Pentapetalae</taxon>
        <taxon>asterids</taxon>
        <taxon>lamiids</taxon>
        <taxon>Lamiales</taxon>
        <taxon>Oleaceae</taxon>
        <taxon>Forsythieae</taxon>
        <taxon>Forsythia</taxon>
    </lineage>
</organism>
<feature type="transmembrane region" description="Helical" evidence="4">
    <location>
        <begin position="325"/>
        <end position="346"/>
    </location>
</feature>
<dbReference type="InterPro" id="IPR044839">
    <property type="entry name" value="NDR1-like"/>
</dbReference>
<gene>
    <name evidence="5" type="ORF">Fot_00462</name>
</gene>
<feature type="region of interest" description="Disordered" evidence="3">
    <location>
        <begin position="237"/>
        <end position="292"/>
    </location>
</feature>
<evidence type="ECO:0000256" key="1">
    <source>
        <dbReference type="ARBA" id="ARBA00004370"/>
    </source>
</evidence>
<comment type="subcellular location">
    <subcellularLocation>
        <location evidence="1">Membrane</location>
    </subcellularLocation>
</comment>
<feature type="transmembrane region" description="Helical" evidence="4">
    <location>
        <begin position="95"/>
        <end position="120"/>
    </location>
</feature>
<keyword evidence="6" id="KW-1185">Reference proteome</keyword>
<dbReference type="GO" id="GO:0016020">
    <property type="term" value="C:membrane"/>
    <property type="evidence" value="ECO:0007669"/>
    <property type="project" value="UniProtKB-SubCell"/>
</dbReference>
<dbReference type="AlphaFoldDB" id="A0ABD1X4D1"/>
<dbReference type="PANTHER" id="PTHR31234:SF6">
    <property type="entry name" value="LATE EMBRYOGENESIS ABUNDANT PROTEIN LEA-2 SUBGROUP DOMAIN-CONTAINING PROTEIN"/>
    <property type="match status" value="1"/>
</dbReference>
<evidence type="ECO:0000313" key="5">
    <source>
        <dbReference type="EMBL" id="KAL2555723.1"/>
    </source>
</evidence>
<dbReference type="PANTHER" id="PTHR31234">
    <property type="entry name" value="LATE EMBRYOGENESIS ABUNDANT (LEA) HYDROXYPROLINE-RICH GLYCOPROTEIN FAMILY"/>
    <property type="match status" value="1"/>
</dbReference>
<evidence type="ECO:0000256" key="4">
    <source>
        <dbReference type="SAM" id="Phobius"/>
    </source>
</evidence>
<keyword evidence="4" id="KW-0812">Transmembrane</keyword>
<reference evidence="6" key="1">
    <citation type="submission" date="2024-07" db="EMBL/GenBank/DDBJ databases">
        <title>Two chromosome-level genome assemblies of Korean endemic species Abeliophyllum distichum and Forsythia ovata (Oleaceae).</title>
        <authorList>
            <person name="Jang H."/>
        </authorList>
    </citation>
    <scope>NUCLEOTIDE SEQUENCE [LARGE SCALE GENOMIC DNA]</scope>
</reference>
<sequence>MKYGKRNVGNADATMKSKNNKKWQNDEPHIFRIIQNIVYPSIKPNGATANPAAAVATTNSTVTKAQLYNPMRHPYRPNPTAHYLCRSRFICCRCFWSILLLLIAIILLAAIASVAFYVLYHPHYLAFSVTSLKISQFNLTTTTFDGTIHLTTQVNLTLSAKNSNKKVIFYYYCMSKNLTLADDDGCGGEEMSPVVDSIFGSNSTMMHATSESDVTSISPSSSPASTKRAVYYVQSPSRDSHDEAYKSSSSMHGGTAPTDHSSSESPSRPSTFARHSMASAASRVSSRENRQRSNIKGWRQCNVVEEEGDYDDYYGNRTYTRQCKISMVILGFGVVFSTVCLIILGVNRPYHPQVSVKSLSVHDLFYGEGSDWTGVPTKFLTLNCTASVVIYNPAKFFGIHVSSDPVNLIYLEITVARGQLKKYYQPKKSVRHMSVSLEGKMVPLYGAGMSLVASDNNGGFALKLEFEIMSRGYLVGKLVKTTHRRHVSCPLLLNSKTTKQIAFKQNSCKYD</sequence>
<evidence type="ECO:0000313" key="6">
    <source>
        <dbReference type="Proteomes" id="UP001604277"/>
    </source>
</evidence>
<protein>
    <submittedName>
        <fullName evidence="5">Late embryogenesis abundant protein</fullName>
    </submittedName>
</protein>
<accession>A0ABD1X4D1</accession>
<name>A0ABD1X4D1_9LAMI</name>
<dbReference type="EMBL" id="JBFOLJ010000001">
    <property type="protein sequence ID" value="KAL2555723.1"/>
    <property type="molecule type" value="Genomic_DNA"/>
</dbReference>
<keyword evidence="4" id="KW-1133">Transmembrane helix</keyword>
<feature type="region of interest" description="Disordered" evidence="3">
    <location>
        <begin position="1"/>
        <end position="20"/>
    </location>
</feature>
<evidence type="ECO:0000256" key="2">
    <source>
        <dbReference type="ARBA" id="ARBA00023136"/>
    </source>
</evidence>
<proteinExistence type="predicted"/>
<keyword evidence="2 4" id="KW-0472">Membrane</keyword>